<name>A0A0M0J9Z2_9EUKA</name>
<comment type="caution">
    <text evidence="9">The sequence shown here is derived from an EMBL/GenBank/DDBJ whole genome shotgun (WGS) entry which is preliminary data.</text>
</comment>
<comment type="subcellular location">
    <subcellularLocation>
        <location evidence="1">Membrane</location>
        <topology evidence="1">Multi-pass membrane protein</topology>
    </subcellularLocation>
</comment>
<dbReference type="GO" id="GO:0005794">
    <property type="term" value="C:Golgi apparatus"/>
    <property type="evidence" value="ECO:0007669"/>
    <property type="project" value="TreeGrafter"/>
</dbReference>
<dbReference type="InterPro" id="IPR039859">
    <property type="entry name" value="PFA4/ZDH16/20/ERF2-like"/>
</dbReference>
<keyword evidence="10" id="KW-1185">Reference proteome</keyword>
<keyword evidence="5 7" id="KW-0472">Membrane</keyword>
<accession>A0A0M0J9Z2</accession>
<protein>
    <recommendedName>
        <fullName evidence="7">Palmitoyltransferase</fullName>
        <ecNumber evidence="7">2.3.1.225</ecNumber>
    </recommendedName>
</protein>
<keyword evidence="6 7" id="KW-0012">Acyltransferase</keyword>
<dbReference type="GO" id="GO:0016020">
    <property type="term" value="C:membrane"/>
    <property type="evidence" value="ECO:0007669"/>
    <property type="project" value="UniProtKB-SubCell"/>
</dbReference>
<comment type="catalytic activity">
    <reaction evidence="7">
        <text>L-cysteinyl-[protein] + hexadecanoyl-CoA = S-hexadecanoyl-L-cysteinyl-[protein] + CoA</text>
        <dbReference type="Rhea" id="RHEA:36683"/>
        <dbReference type="Rhea" id="RHEA-COMP:10131"/>
        <dbReference type="Rhea" id="RHEA-COMP:11032"/>
        <dbReference type="ChEBI" id="CHEBI:29950"/>
        <dbReference type="ChEBI" id="CHEBI:57287"/>
        <dbReference type="ChEBI" id="CHEBI:57379"/>
        <dbReference type="ChEBI" id="CHEBI:74151"/>
        <dbReference type="EC" id="2.3.1.225"/>
    </reaction>
</comment>
<dbReference type="PROSITE" id="PS50216">
    <property type="entry name" value="DHHC"/>
    <property type="match status" value="1"/>
</dbReference>
<evidence type="ECO:0000256" key="2">
    <source>
        <dbReference type="ARBA" id="ARBA00022679"/>
    </source>
</evidence>
<comment type="domain">
    <text evidence="7">The DHHC domain is required for palmitoyltransferase activity.</text>
</comment>
<feature type="transmembrane region" description="Helical" evidence="7">
    <location>
        <begin position="82"/>
        <end position="103"/>
    </location>
</feature>
<evidence type="ECO:0000313" key="9">
    <source>
        <dbReference type="EMBL" id="KOO23310.1"/>
    </source>
</evidence>
<dbReference type="Proteomes" id="UP000037460">
    <property type="component" value="Unassembled WGS sequence"/>
</dbReference>
<proteinExistence type="inferred from homology"/>
<evidence type="ECO:0000256" key="5">
    <source>
        <dbReference type="ARBA" id="ARBA00023136"/>
    </source>
</evidence>
<evidence type="ECO:0000313" key="10">
    <source>
        <dbReference type="Proteomes" id="UP000037460"/>
    </source>
</evidence>
<dbReference type="EMBL" id="JWZX01003203">
    <property type="protein sequence ID" value="KOO23310.1"/>
    <property type="molecule type" value="Genomic_DNA"/>
</dbReference>
<evidence type="ECO:0000256" key="1">
    <source>
        <dbReference type="ARBA" id="ARBA00004141"/>
    </source>
</evidence>
<evidence type="ECO:0000256" key="3">
    <source>
        <dbReference type="ARBA" id="ARBA00022692"/>
    </source>
</evidence>
<dbReference type="OrthoDB" id="406084at2759"/>
<dbReference type="GO" id="GO:0005783">
    <property type="term" value="C:endoplasmic reticulum"/>
    <property type="evidence" value="ECO:0007669"/>
    <property type="project" value="TreeGrafter"/>
</dbReference>
<dbReference type="GO" id="GO:0006612">
    <property type="term" value="P:protein targeting to membrane"/>
    <property type="evidence" value="ECO:0007669"/>
    <property type="project" value="TreeGrafter"/>
</dbReference>
<reference evidence="10" key="1">
    <citation type="journal article" date="2015" name="PLoS Genet.">
        <title>Genome Sequence and Transcriptome Analyses of Chrysochromulina tobin: Metabolic Tools for Enhanced Algal Fitness in the Prominent Order Prymnesiales (Haptophyceae).</title>
        <authorList>
            <person name="Hovde B.T."/>
            <person name="Deodato C.R."/>
            <person name="Hunsperger H.M."/>
            <person name="Ryken S.A."/>
            <person name="Yost W."/>
            <person name="Jha R.K."/>
            <person name="Patterson J."/>
            <person name="Monnat R.J. Jr."/>
            <person name="Barlow S.B."/>
            <person name="Starkenburg S.R."/>
            <person name="Cattolico R.A."/>
        </authorList>
    </citation>
    <scope>NUCLEOTIDE SEQUENCE</scope>
    <source>
        <strain evidence="10">CCMP291</strain>
    </source>
</reference>
<dbReference type="AlphaFoldDB" id="A0A0M0J9Z2"/>
<comment type="similarity">
    <text evidence="7">Belongs to the DHHC palmitoyltransferase family.</text>
</comment>
<feature type="transmembrane region" description="Helical" evidence="7">
    <location>
        <begin position="201"/>
        <end position="221"/>
    </location>
</feature>
<evidence type="ECO:0000259" key="8">
    <source>
        <dbReference type="Pfam" id="PF01529"/>
    </source>
</evidence>
<keyword evidence="3 7" id="KW-0812">Transmembrane</keyword>
<evidence type="ECO:0000256" key="6">
    <source>
        <dbReference type="ARBA" id="ARBA00023315"/>
    </source>
</evidence>
<dbReference type="Pfam" id="PF01529">
    <property type="entry name" value="DHHC"/>
    <property type="match status" value="1"/>
</dbReference>
<keyword evidence="4 7" id="KW-1133">Transmembrane helix</keyword>
<gene>
    <name evidence="9" type="ORF">Ctob_000202</name>
</gene>
<feature type="transmembrane region" description="Helical" evidence="7">
    <location>
        <begin position="53"/>
        <end position="70"/>
    </location>
</feature>
<keyword evidence="2 7" id="KW-0808">Transferase</keyword>
<dbReference type="EC" id="2.3.1.225" evidence="7"/>
<evidence type="ECO:0000256" key="7">
    <source>
        <dbReference type="RuleBase" id="RU079119"/>
    </source>
</evidence>
<feature type="domain" description="Palmitoyltransferase DHHC" evidence="8">
    <location>
        <begin position="143"/>
        <end position="217"/>
    </location>
</feature>
<dbReference type="PANTHER" id="PTHR22883">
    <property type="entry name" value="ZINC FINGER DHHC DOMAIN CONTAINING PROTEIN"/>
    <property type="match status" value="1"/>
</dbReference>
<dbReference type="InterPro" id="IPR001594">
    <property type="entry name" value="Palmitoyltrfase_DHHC"/>
</dbReference>
<evidence type="ECO:0000256" key="4">
    <source>
        <dbReference type="ARBA" id="ARBA00022989"/>
    </source>
</evidence>
<organism evidence="9 10">
    <name type="scientific">Chrysochromulina tobinii</name>
    <dbReference type="NCBI Taxonomy" id="1460289"/>
    <lineage>
        <taxon>Eukaryota</taxon>
        <taxon>Haptista</taxon>
        <taxon>Haptophyta</taxon>
        <taxon>Prymnesiophyceae</taxon>
        <taxon>Prymnesiales</taxon>
        <taxon>Chrysochromulinaceae</taxon>
        <taxon>Chrysochromulina</taxon>
    </lineage>
</organism>
<sequence>MTLLDGSGSDGDVECRALRGRGQPNVEDDLAALPPLPEQDLCQMRAEASCGNSLVLFLIFLFVAPMQAYANTQANLTMLQRAWIFAIYAEAATAIFCLLGLMWDDPGTIKRTAENCFPLPDIVAEKLANGQSLESVGNVTGEDGRVFCIRCLVWRPDDGGNTHHCSTCQRCVCEFDHHCGVFGRCIAGDGCGGNMGYFKTLILMGVLGCGTCVSFMVVSSAPSGSYPRHRVG</sequence>
<dbReference type="GO" id="GO:0019706">
    <property type="term" value="F:protein-cysteine S-palmitoyltransferase activity"/>
    <property type="evidence" value="ECO:0007669"/>
    <property type="project" value="UniProtKB-EC"/>
</dbReference>